<dbReference type="Gene3D" id="3.40.50.150">
    <property type="entry name" value="Vaccinia Virus protein VP39"/>
    <property type="match status" value="1"/>
</dbReference>
<evidence type="ECO:0000313" key="3">
    <source>
        <dbReference type="EMBL" id="GLB35538.1"/>
    </source>
</evidence>
<dbReference type="Proteomes" id="UP001063166">
    <property type="component" value="Unassembled WGS sequence"/>
</dbReference>
<dbReference type="EMBL" id="BRPK01000002">
    <property type="protein sequence ID" value="GLB35538.1"/>
    <property type="molecule type" value="Genomic_DNA"/>
</dbReference>
<dbReference type="SUPFAM" id="SSF53335">
    <property type="entry name" value="S-adenosyl-L-methionine-dependent methyltransferases"/>
    <property type="match status" value="1"/>
</dbReference>
<dbReference type="Pfam" id="PF13649">
    <property type="entry name" value="Methyltransf_25"/>
    <property type="match status" value="1"/>
</dbReference>
<organism evidence="3 4">
    <name type="scientific">Lyophyllum shimeji</name>
    <name type="common">Hon-shimeji</name>
    <name type="synonym">Tricholoma shimeji</name>
    <dbReference type="NCBI Taxonomy" id="47721"/>
    <lineage>
        <taxon>Eukaryota</taxon>
        <taxon>Fungi</taxon>
        <taxon>Dikarya</taxon>
        <taxon>Basidiomycota</taxon>
        <taxon>Agaricomycotina</taxon>
        <taxon>Agaricomycetes</taxon>
        <taxon>Agaricomycetidae</taxon>
        <taxon>Agaricales</taxon>
        <taxon>Tricholomatineae</taxon>
        <taxon>Lyophyllaceae</taxon>
        <taxon>Lyophyllum</taxon>
    </lineage>
</organism>
<sequence length="297" mass="33046">MTTHTTAEGFSEANKTYFDTIAHQYDDKPHAAERARRTAAALRKAYEFKEDSTTVMEYACGTGLVSRELAPHAKRIVGVDISQGMVDQFNLRVSNQGIPLEEMQAVCAELKGEQGELGDEKFDVIVCASAYHHFTSIDDVTRILAYFLKPGGTLLVVDLAKHTGQHAPHAHGDGVEHGHHDRAHHTHGNGHEHGHHDRAHHTHGNGHEHHHQEGAHHARGDDREHGHHHHHHDHHVQHHPSIPKEFHHLVPHRGGLDEADMRRAFEGAGLEAFSFEDALVDKNNAKLFIAKGIKPGV</sequence>
<dbReference type="InterPro" id="IPR050508">
    <property type="entry name" value="Methyltransf_Superfamily"/>
</dbReference>
<comment type="caution">
    <text evidence="3">The sequence shown here is derived from an EMBL/GenBank/DDBJ whole genome shotgun (WGS) entry which is preliminary data.</text>
</comment>
<feature type="compositionally biased region" description="Basic and acidic residues" evidence="1">
    <location>
        <begin position="170"/>
        <end position="179"/>
    </location>
</feature>
<evidence type="ECO:0000256" key="1">
    <source>
        <dbReference type="SAM" id="MobiDB-lite"/>
    </source>
</evidence>
<evidence type="ECO:0000313" key="4">
    <source>
        <dbReference type="Proteomes" id="UP001063166"/>
    </source>
</evidence>
<keyword evidence="3" id="KW-0489">Methyltransferase</keyword>
<keyword evidence="4" id="KW-1185">Reference proteome</keyword>
<dbReference type="GO" id="GO:0008168">
    <property type="term" value="F:methyltransferase activity"/>
    <property type="evidence" value="ECO:0007669"/>
    <property type="project" value="UniProtKB-KW"/>
</dbReference>
<feature type="region of interest" description="Disordered" evidence="1">
    <location>
        <begin position="165"/>
        <end position="241"/>
    </location>
</feature>
<dbReference type="PANTHER" id="PTHR42912:SF80">
    <property type="entry name" value="METHYLTRANSFERASE DOMAIN-CONTAINING PROTEIN"/>
    <property type="match status" value="1"/>
</dbReference>
<dbReference type="InterPro" id="IPR029063">
    <property type="entry name" value="SAM-dependent_MTases_sf"/>
</dbReference>
<gene>
    <name evidence="3" type="ORF">LshimejAT787_0211030</name>
</gene>
<feature type="compositionally biased region" description="Basic and acidic residues" evidence="1">
    <location>
        <begin position="205"/>
        <end position="225"/>
    </location>
</feature>
<keyword evidence="3" id="KW-0808">Transferase</keyword>
<dbReference type="OrthoDB" id="3647at2759"/>
<name>A0A9P3PHH1_LYOSH</name>
<proteinExistence type="predicted"/>
<dbReference type="PANTHER" id="PTHR42912">
    <property type="entry name" value="METHYLTRANSFERASE"/>
    <property type="match status" value="1"/>
</dbReference>
<feature type="domain" description="Methyltransferase" evidence="2">
    <location>
        <begin position="55"/>
        <end position="152"/>
    </location>
</feature>
<evidence type="ECO:0000259" key="2">
    <source>
        <dbReference type="Pfam" id="PF13649"/>
    </source>
</evidence>
<dbReference type="AlphaFoldDB" id="A0A9P3PHH1"/>
<dbReference type="InterPro" id="IPR041698">
    <property type="entry name" value="Methyltransf_25"/>
</dbReference>
<dbReference type="GO" id="GO:0032259">
    <property type="term" value="P:methylation"/>
    <property type="evidence" value="ECO:0007669"/>
    <property type="project" value="UniProtKB-KW"/>
</dbReference>
<protein>
    <submittedName>
        <fullName evidence="3">Methyltransferase</fullName>
    </submittedName>
</protein>
<reference evidence="3" key="1">
    <citation type="submission" date="2022-07" db="EMBL/GenBank/DDBJ databases">
        <title>The genome of Lyophyllum shimeji provides insight into the initial evolution of ectomycorrhizal fungal genome.</title>
        <authorList>
            <person name="Kobayashi Y."/>
            <person name="Shibata T."/>
            <person name="Hirakawa H."/>
            <person name="Shigenobu S."/>
            <person name="Nishiyama T."/>
            <person name="Yamada A."/>
            <person name="Hasebe M."/>
            <person name="Kawaguchi M."/>
        </authorList>
    </citation>
    <scope>NUCLEOTIDE SEQUENCE</scope>
    <source>
        <strain evidence="3">AT787</strain>
    </source>
</reference>
<feature type="compositionally biased region" description="Basic residues" evidence="1">
    <location>
        <begin position="226"/>
        <end position="238"/>
    </location>
</feature>
<accession>A0A9P3PHH1</accession>
<dbReference type="CDD" id="cd02440">
    <property type="entry name" value="AdoMet_MTases"/>
    <property type="match status" value="1"/>
</dbReference>